<accession>A0A4Z1P1E5</accession>
<dbReference type="AlphaFoldDB" id="A0A4Z1P1E5"/>
<dbReference type="InterPro" id="IPR050360">
    <property type="entry name" value="MFS_Sugar_Transporters"/>
</dbReference>
<comment type="subcellular location">
    <subcellularLocation>
        <location evidence="1">Membrane</location>
        <topology evidence="1">Multi-pass membrane protein</topology>
    </subcellularLocation>
</comment>
<feature type="transmembrane region" description="Helical" evidence="8">
    <location>
        <begin position="324"/>
        <end position="345"/>
    </location>
</feature>
<dbReference type="InterPro" id="IPR005828">
    <property type="entry name" value="MFS_sugar_transport-like"/>
</dbReference>
<dbReference type="Gene3D" id="1.20.1250.20">
    <property type="entry name" value="MFS general substrate transporter like domains"/>
    <property type="match status" value="1"/>
</dbReference>
<keyword evidence="10" id="KW-0762">Sugar transport</keyword>
<evidence type="ECO:0000256" key="2">
    <source>
        <dbReference type="ARBA" id="ARBA00010992"/>
    </source>
</evidence>
<evidence type="ECO:0000259" key="9">
    <source>
        <dbReference type="PROSITE" id="PS50850"/>
    </source>
</evidence>
<feature type="transmembrane region" description="Helical" evidence="8">
    <location>
        <begin position="239"/>
        <end position="256"/>
    </location>
</feature>
<keyword evidence="4 8" id="KW-0812">Transmembrane</keyword>
<dbReference type="Proteomes" id="UP000298493">
    <property type="component" value="Unassembled WGS sequence"/>
</dbReference>
<dbReference type="GO" id="GO:0005351">
    <property type="term" value="F:carbohydrate:proton symporter activity"/>
    <property type="evidence" value="ECO:0007669"/>
    <property type="project" value="TreeGrafter"/>
</dbReference>
<sequence length="549" mass="60381">MEKSAVATGLDPNFQTGVERKNSVVLQQRLPAESTAPVSWLEKTLKPKKYTPRYWFKGKPLLYMTCAFGSLGDALFGYDSGIMSGLLVNPIFIKRFYKDFGGADGTTANVNPSITGISVACLQASAIFGALAAGRLGDIMGRKACVRIGAFIYLFTAFIQAFAPNFACFVAGRTIQGFAVGILSATVPVIQTEIAAPHRRGLMVGVEYTCLIGGYALSTWIDYGFYFLLPHNSSWQGPYFVQFGLSAILFTVSFILPETPRWLARNGFMNESLQTIADLHSNGDIHAEHVQNVFLEVQEAVRYEVSLGKSSWGEMFTRYRKRTIVGITAQMFAQLNGINIISFYLPSSLAAAGFSEKKSLLYTAANSIPYTFATTLSWFLADKWGRRPLLILGGFSMAIALSIMCMFTEAHLTPTVRANGTYAFVMIYNIIYGFTWGPIPWLLPAEIFPLRGRSKGMALSTTSNWIFNFIIGMASPDAFHGIGGYYYLIIASFCLFSSGLAYFYYVETAHSTLEEIAIAFGDKAFVDEDSEVVATSDLNKSRRGSLVVA</sequence>
<dbReference type="PROSITE" id="PS50850">
    <property type="entry name" value="MFS"/>
    <property type="match status" value="1"/>
</dbReference>
<comment type="similarity">
    <text evidence="2 7">Belongs to the major facilitator superfamily. Sugar transporter (TC 2.A.1.1) family.</text>
</comment>
<dbReference type="OrthoDB" id="648285at2759"/>
<dbReference type="PROSITE" id="PS00217">
    <property type="entry name" value="SUGAR_TRANSPORT_2"/>
    <property type="match status" value="1"/>
</dbReference>
<reference evidence="10 11" key="1">
    <citation type="submission" date="2019-04" db="EMBL/GenBank/DDBJ databases">
        <title>High contiguity whole genome sequence and gene annotation resource for two Venturia nashicola isolates.</title>
        <authorList>
            <person name="Prokchorchik M."/>
            <person name="Won K."/>
            <person name="Lee Y."/>
            <person name="Choi E.D."/>
            <person name="Segonzac C."/>
            <person name="Sohn K.H."/>
        </authorList>
    </citation>
    <scope>NUCLEOTIDE SEQUENCE [LARGE SCALE GENOMIC DNA]</scope>
    <source>
        <strain evidence="10 11">PRI2</strain>
    </source>
</reference>
<dbReference type="PANTHER" id="PTHR48022">
    <property type="entry name" value="PLASTIDIC GLUCOSE TRANSPORTER 4"/>
    <property type="match status" value="1"/>
</dbReference>
<feature type="transmembrane region" description="Helical" evidence="8">
    <location>
        <begin position="388"/>
        <end position="410"/>
    </location>
</feature>
<feature type="transmembrane region" description="Helical" evidence="8">
    <location>
        <begin position="456"/>
        <end position="473"/>
    </location>
</feature>
<keyword evidence="6 8" id="KW-0472">Membrane</keyword>
<protein>
    <submittedName>
        <fullName evidence="10">High-affinity glucose transporter</fullName>
    </submittedName>
</protein>
<comment type="caution">
    <text evidence="10">The sequence shown here is derived from an EMBL/GenBank/DDBJ whole genome shotgun (WGS) entry which is preliminary data.</text>
</comment>
<keyword evidence="11" id="KW-1185">Reference proteome</keyword>
<keyword evidence="5 8" id="KW-1133">Transmembrane helix</keyword>
<feature type="transmembrane region" description="Helical" evidence="8">
    <location>
        <begin position="485"/>
        <end position="505"/>
    </location>
</feature>
<dbReference type="GO" id="GO:0016020">
    <property type="term" value="C:membrane"/>
    <property type="evidence" value="ECO:0007669"/>
    <property type="project" value="UniProtKB-SubCell"/>
</dbReference>
<evidence type="ECO:0000256" key="7">
    <source>
        <dbReference type="RuleBase" id="RU003346"/>
    </source>
</evidence>
<name>A0A4Z1P1E5_9PEZI</name>
<dbReference type="NCBIfam" id="TIGR00879">
    <property type="entry name" value="SP"/>
    <property type="match status" value="1"/>
</dbReference>
<feature type="transmembrane region" description="Helical" evidence="8">
    <location>
        <begin position="114"/>
        <end position="132"/>
    </location>
</feature>
<dbReference type="InterPro" id="IPR005829">
    <property type="entry name" value="Sugar_transporter_CS"/>
</dbReference>
<keyword evidence="3 7" id="KW-0813">Transport</keyword>
<feature type="transmembrane region" description="Helical" evidence="8">
    <location>
        <begin position="144"/>
        <end position="163"/>
    </location>
</feature>
<feature type="transmembrane region" description="Helical" evidence="8">
    <location>
        <begin position="208"/>
        <end position="227"/>
    </location>
</feature>
<feature type="domain" description="Major facilitator superfamily (MFS) profile" evidence="9">
    <location>
        <begin position="65"/>
        <end position="509"/>
    </location>
</feature>
<evidence type="ECO:0000256" key="5">
    <source>
        <dbReference type="ARBA" id="ARBA00022989"/>
    </source>
</evidence>
<dbReference type="InterPro" id="IPR036259">
    <property type="entry name" value="MFS_trans_sf"/>
</dbReference>
<evidence type="ECO:0000256" key="8">
    <source>
        <dbReference type="SAM" id="Phobius"/>
    </source>
</evidence>
<dbReference type="InterPro" id="IPR003663">
    <property type="entry name" value="Sugar/inositol_transpt"/>
</dbReference>
<feature type="transmembrane region" description="Helical" evidence="8">
    <location>
        <begin position="360"/>
        <end position="381"/>
    </location>
</feature>
<dbReference type="SUPFAM" id="SSF103473">
    <property type="entry name" value="MFS general substrate transporter"/>
    <property type="match status" value="1"/>
</dbReference>
<proteinExistence type="inferred from homology"/>
<evidence type="ECO:0000313" key="10">
    <source>
        <dbReference type="EMBL" id="TID21243.1"/>
    </source>
</evidence>
<organism evidence="10 11">
    <name type="scientific">Venturia nashicola</name>
    <dbReference type="NCBI Taxonomy" id="86259"/>
    <lineage>
        <taxon>Eukaryota</taxon>
        <taxon>Fungi</taxon>
        <taxon>Dikarya</taxon>
        <taxon>Ascomycota</taxon>
        <taxon>Pezizomycotina</taxon>
        <taxon>Dothideomycetes</taxon>
        <taxon>Pleosporomycetidae</taxon>
        <taxon>Venturiales</taxon>
        <taxon>Venturiaceae</taxon>
        <taxon>Venturia</taxon>
    </lineage>
</organism>
<evidence type="ECO:0000256" key="1">
    <source>
        <dbReference type="ARBA" id="ARBA00004141"/>
    </source>
</evidence>
<evidence type="ECO:0000256" key="6">
    <source>
        <dbReference type="ARBA" id="ARBA00023136"/>
    </source>
</evidence>
<evidence type="ECO:0000256" key="4">
    <source>
        <dbReference type="ARBA" id="ARBA00022692"/>
    </source>
</evidence>
<feature type="transmembrane region" description="Helical" evidence="8">
    <location>
        <begin position="422"/>
        <end position="444"/>
    </location>
</feature>
<dbReference type="PRINTS" id="PR00171">
    <property type="entry name" value="SUGRTRNSPORT"/>
</dbReference>
<dbReference type="PANTHER" id="PTHR48022:SF74">
    <property type="entry name" value="SUGAR TRANSPORTER, PUTATIVE (AFU_ORTHOLOGUE AFUA_8G02010)-RELATED"/>
    <property type="match status" value="1"/>
</dbReference>
<gene>
    <name evidence="10" type="ORF">E6O75_ATG04638</name>
</gene>
<dbReference type="InterPro" id="IPR020846">
    <property type="entry name" value="MFS_dom"/>
</dbReference>
<feature type="transmembrane region" description="Helical" evidence="8">
    <location>
        <begin position="175"/>
        <end position="196"/>
    </location>
</feature>
<feature type="transmembrane region" description="Helical" evidence="8">
    <location>
        <begin position="61"/>
        <end position="78"/>
    </location>
</feature>
<evidence type="ECO:0000256" key="3">
    <source>
        <dbReference type="ARBA" id="ARBA00022448"/>
    </source>
</evidence>
<evidence type="ECO:0000313" key="11">
    <source>
        <dbReference type="Proteomes" id="UP000298493"/>
    </source>
</evidence>
<dbReference type="Pfam" id="PF00083">
    <property type="entry name" value="Sugar_tr"/>
    <property type="match status" value="1"/>
</dbReference>
<dbReference type="EMBL" id="SNSC02000009">
    <property type="protein sequence ID" value="TID21243.1"/>
    <property type="molecule type" value="Genomic_DNA"/>
</dbReference>